<dbReference type="Proteomes" id="UP000286974">
    <property type="component" value="Unassembled WGS sequence"/>
</dbReference>
<dbReference type="STRING" id="1138822.PL11_001550"/>
<reference evidence="1 2" key="1">
    <citation type="submission" date="2017-11" db="EMBL/GenBank/DDBJ databases">
        <title>Draft Genome Sequence of Lactobacillus curieae NBRC 111893 isolated from Koso, a Japanese sugar-Vegetable Fermented Beverage.</title>
        <authorList>
            <person name="Chiou T.Y."/>
            <person name="Oshima K."/>
            <person name="Suda W."/>
            <person name="Hattori M."/>
            <person name="Takahashi T."/>
        </authorList>
    </citation>
    <scope>NUCLEOTIDE SEQUENCE [LARGE SCALE GENOMIC DNA]</scope>
    <source>
        <strain evidence="1 2">NBRC111893</strain>
    </source>
</reference>
<name>A0A401FNT9_9LACO</name>
<evidence type="ECO:0000313" key="1">
    <source>
        <dbReference type="EMBL" id="GAY73976.1"/>
    </source>
</evidence>
<sequence length="195" mass="22302">MQRPQTEDSPLLREGRKSTVRAKMAERLVDEMKQGELPIVICRAPEFYGPDNTKSITNSMVFNRIKAGKRVFIPVSDSAVRTLIWTPDASRAMALIGNTDSAYGQTWHLPTPDGITYREMIDLSEQVLGKKIKYSVIKLWMFKLGSRFNPALKESMELMPRYQVDNIFLSDKFKTKFPDFKVTSFKSGITQILTK</sequence>
<dbReference type="SUPFAM" id="SSF51735">
    <property type="entry name" value="NAD(P)-binding Rossmann-fold domains"/>
    <property type="match status" value="1"/>
</dbReference>
<comment type="caution">
    <text evidence="1">The sequence shown here is derived from an EMBL/GenBank/DDBJ whole genome shotgun (WGS) entry which is preliminary data.</text>
</comment>
<dbReference type="InterPro" id="IPR036291">
    <property type="entry name" value="NAD(P)-bd_dom_sf"/>
</dbReference>
<evidence type="ECO:0000313" key="2">
    <source>
        <dbReference type="Proteomes" id="UP000286974"/>
    </source>
</evidence>
<dbReference type="EMBL" id="BEXA01000005">
    <property type="protein sequence ID" value="GAY73976.1"/>
    <property type="molecule type" value="Genomic_DNA"/>
</dbReference>
<gene>
    <name evidence="1" type="ORF">NBRC111893_2122</name>
</gene>
<proteinExistence type="predicted"/>
<organism evidence="1 2">
    <name type="scientific">Lentilactobacillus kosonis</name>
    <dbReference type="NCBI Taxonomy" id="2810561"/>
    <lineage>
        <taxon>Bacteria</taxon>
        <taxon>Bacillati</taxon>
        <taxon>Bacillota</taxon>
        <taxon>Bacilli</taxon>
        <taxon>Lactobacillales</taxon>
        <taxon>Lactobacillaceae</taxon>
        <taxon>Lentilactobacillus</taxon>
    </lineage>
</organism>
<dbReference type="Gene3D" id="3.40.50.720">
    <property type="entry name" value="NAD(P)-binding Rossmann-like Domain"/>
    <property type="match status" value="1"/>
</dbReference>
<accession>A0A401FNT9</accession>
<keyword evidence="2" id="KW-1185">Reference proteome</keyword>
<protein>
    <submittedName>
        <fullName evidence="1">Nucleoside-diphosphate-sugar epimerases</fullName>
    </submittedName>
</protein>
<dbReference type="AlphaFoldDB" id="A0A401FNT9"/>